<evidence type="ECO:0000313" key="2">
    <source>
        <dbReference type="Proteomes" id="UP000622475"/>
    </source>
</evidence>
<name>A0A929L021_9SPHI</name>
<dbReference type="InterPro" id="IPR032066">
    <property type="entry name" value="GP3_package"/>
</dbReference>
<gene>
    <name evidence="1" type="ORF">IRJ16_08930</name>
</gene>
<organism evidence="1 2">
    <name type="scientific">Mucilaginibacter myungsuensis</name>
    <dbReference type="NCBI Taxonomy" id="649104"/>
    <lineage>
        <taxon>Bacteria</taxon>
        <taxon>Pseudomonadati</taxon>
        <taxon>Bacteroidota</taxon>
        <taxon>Sphingobacteriia</taxon>
        <taxon>Sphingobacteriales</taxon>
        <taxon>Sphingobacteriaceae</taxon>
        <taxon>Mucilaginibacter</taxon>
    </lineage>
</organism>
<dbReference type="EMBL" id="JADFFL010000003">
    <property type="protein sequence ID" value="MBE9662009.1"/>
    <property type="molecule type" value="Genomic_DNA"/>
</dbReference>
<accession>A0A929L021</accession>
<dbReference type="Gene3D" id="1.10.132.80">
    <property type="match status" value="1"/>
</dbReference>
<dbReference type="Proteomes" id="UP000622475">
    <property type="component" value="Unassembled WGS sequence"/>
</dbReference>
<dbReference type="RefSeq" id="WP_194111207.1">
    <property type="nucleotide sequence ID" value="NZ_JADFFL010000003.1"/>
</dbReference>
<comment type="caution">
    <text evidence="1">The sequence shown here is derived from an EMBL/GenBank/DDBJ whole genome shotgun (WGS) entry which is preliminary data.</text>
</comment>
<dbReference type="Pfam" id="PF16677">
    <property type="entry name" value="GP3_package"/>
    <property type="match status" value="1"/>
</dbReference>
<keyword evidence="2" id="KW-1185">Reference proteome</keyword>
<sequence>MLFTTTHQLDSLIDAYFTHIAGEYKLEPTTSRSKKAEPQKIWIRQPEPPTITGLILFLGIESRDAFDKKERRGKFAVILKRARLRIEAEYEKKLHQHTHGGAVFALKNLGWNDKDKADQKPMPRKMKIIVEGENAPPLAAAEGDVVM</sequence>
<protein>
    <submittedName>
        <fullName evidence="1">Uncharacterized protein</fullName>
    </submittedName>
</protein>
<reference evidence="1" key="1">
    <citation type="submission" date="2020-10" db="EMBL/GenBank/DDBJ databases">
        <title>Mucilaginibacter mali sp. nov., isolated from rhizosphere soil of apple orchard.</title>
        <authorList>
            <person name="Lee J.-S."/>
            <person name="Kim H.S."/>
            <person name="Kim J.-S."/>
        </authorList>
    </citation>
    <scope>NUCLEOTIDE SEQUENCE</scope>
    <source>
        <strain evidence="1">KCTC 22746</strain>
    </source>
</reference>
<proteinExistence type="predicted"/>
<evidence type="ECO:0000313" key="1">
    <source>
        <dbReference type="EMBL" id="MBE9662009.1"/>
    </source>
</evidence>
<dbReference type="AlphaFoldDB" id="A0A929L021"/>